<reference evidence="3 4" key="1">
    <citation type="submission" date="2020-08" db="EMBL/GenBank/DDBJ databases">
        <title>Genomic Encyclopedia of Type Strains, Phase IV (KMG-V): Genome sequencing to study the core and pangenomes of soil and plant-associated prokaryotes.</title>
        <authorList>
            <person name="Whitman W."/>
        </authorList>
    </citation>
    <scope>NUCLEOTIDE SEQUENCE [LARGE SCALE GENOMIC DNA]</scope>
    <source>
        <strain evidence="3 4">SEMIA 492</strain>
    </source>
</reference>
<comment type="caution">
    <text evidence="3">The sequence shown here is derived from an EMBL/GenBank/DDBJ whole genome shotgun (WGS) entry which is preliminary data.</text>
</comment>
<dbReference type="PANTHER" id="PTHR15108">
    <property type="entry name" value="N-ACYLGLUCOSAMINE-2-EPIMERASE"/>
    <property type="match status" value="1"/>
</dbReference>
<sequence length="400" mass="44905">MPLRALKTHLIDTILPVWLKLAFDGDAAQFVEALVLDGSQTGSTVVRTRTAARQIYVFAHAYCQNAAPREALDKAQIAFDSLRSICWIPGERPGFARSYDRKASRVVDPEIDLYDQSCVLLALAWLFKATGNNLYKSIADETLAAIDTTLAADFGGWAETASGDLPRRQNPHMHFFEACLALWETDGSHGYVTRAHDIFALFQTHFYDPKCGLLREFFGPAWEISNEYGSDRIEPGHMAEWVWLIRKYEKLAKGNYAQLCSDLLAASQRCRNGSTVPFILDEVFDDGRISKNSRRLWPQTELLKAYIAEYVAQNDPINLTNARELAAQIMTEYLSHPPYGMWRDCFDGAGNFIATSIPGSSLYHLWTLVADLDLEGMEIERTNKGSVVQTTLAMPRVASM</sequence>
<dbReference type="GO" id="GO:0004476">
    <property type="term" value="F:mannose-6-phosphate isomerase activity"/>
    <property type="evidence" value="ECO:0007669"/>
    <property type="project" value="UniProtKB-EC"/>
</dbReference>
<comment type="similarity">
    <text evidence="1">Belongs to the N-acylglucosamine 2-epimerase family.</text>
</comment>
<keyword evidence="2 3" id="KW-0413">Isomerase</keyword>
<name>A0A7W7EMT9_9HYPH</name>
<dbReference type="AlphaFoldDB" id="A0A7W7EMT9"/>
<dbReference type="GeneID" id="32526184"/>
<dbReference type="Pfam" id="PF07221">
    <property type="entry name" value="GlcNAc_2-epim"/>
    <property type="match status" value="1"/>
</dbReference>
<dbReference type="Proteomes" id="UP000543836">
    <property type="component" value="Unassembled WGS sequence"/>
</dbReference>
<dbReference type="GO" id="GO:0005975">
    <property type="term" value="P:carbohydrate metabolic process"/>
    <property type="evidence" value="ECO:0007669"/>
    <property type="project" value="InterPro"/>
</dbReference>
<protein>
    <submittedName>
        <fullName evidence="3">Mannose-6-phosphate isomerase</fullName>
        <ecNumber evidence="3">5.3.1.8</ecNumber>
    </submittedName>
</protein>
<gene>
    <name evidence="3" type="ORF">GGE60_005026</name>
</gene>
<accession>A0A7W7EMT9</accession>
<dbReference type="SUPFAM" id="SSF48208">
    <property type="entry name" value="Six-hairpin glycosidases"/>
    <property type="match status" value="1"/>
</dbReference>
<dbReference type="OrthoDB" id="9806359at2"/>
<proteinExistence type="inferred from homology"/>
<evidence type="ECO:0000256" key="2">
    <source>
        <dbReference type="ARBA" id="ARBA00023235"/>
    </source>
</evidence>
<evidence type="ECO:0000313" key="3">
    <source>
        <dbReference type="EMBL" id="MBB4570869.1"/>
    </source>
</evidence>
<dbReference type="RefSeq" id="WP_081670413.1">
    <property type="nucleotide sequence ID" value="NZ_JACIIG010000017.1"/>
</dbReference>
<dbReference type="EMBL" id="JACIIG010000017">
    <property type="protein sequence ID" value="MBB4570869.1"/>
    <property type="molecule type" value="Genomic_DNA"/>
</dbReference>
<dbReference type="Gene3D" id="1.50.10.10">
    <property type="match status" value="1"/>
</dbReference>
<evidence type="ECO:0000256" key="1">
    <source>
        <dbReference type="ARBA" id="ARBA00008558"/>
    </source>
</evidence>
<dbReference type="InterPro" id="IPR008928">
    <property type="entry name" value="6-hairpin_glycosidase_sf"/>
</dbReference>
<organism evidence="3 4">
    <name type="scientific">Rhizobium leucaenae</name>
    <dbReference type="NCBI Taxonomy" id="29450"/>
    <lineage>
        <taxon>Bacteria</taxon>
        <taxon>Pseudomonadati</taxon>
        <taxon>Pseudomonadota</taxon>
        <taxon>Alphaproteobacteria</taxon>
        <taxon>Hyphomicrobiales</taxon>
        <taxon>Rhizobiaceae</taxon>
        <taxon>Rhizobium/Agrobacterium group</taxon>
        <taxon>Rhizobium</taxon>
    </lineage>
</organism>
<evidence type="ECO:0000313" key="4">
    <source>
        <dbReference type="Proteomes" id="UP000543836"/>
    </source>
</evidence>
<dbReference type="EC" id="5.3.1.8" evidence="3"/>
<dbReference type="InterPro" id="IPR012341">
    <property type="entry name" value="6hp_glycosidase-like_sf"/>
</dbReference>
<dbReference type="InterPro" id="IPR010819">
    <property type="entry name" value="AGE/CE"/>
</dbReference>
<keyword evidence="4" id="KW-1185">Reference proteome</keyword>